<organism evidence="2 3">
    <name type="scientific">Aquella oligotrophica</name>
    <dbReference type="NCBI Taxonomy" id="2067065"/>
    <lineage>
        <taxon>Bacteria</taxon>
        <taxon>Pseudomonadati</taxon>
        <taxon>Pseudomonadota</taxon>
        <taxon>Betaproteobacteria</taxon>
        <taxon>Neisseriales</taxon>
        <taxon>Neisseriaceae</taxon>
        <taxon>Aquella</taxon>
    </lineage>
</organism>
<dbReference type="InterPro" id="IPR011990">
    <property type="entry name" value="TPR-like_helical_dom_sf"/>
</dbReference>
<evidence type="ECO:0000259" key="1">
    <source>
        <dbReference type="Pfam" id="PF02698"/>
    </source>
</evidence>
<dbReference type="Pfam" id="PF02698">
    <property type="entry name" value="DUF218"/>
    <property type="match status" value="1"/>
</dbReference>
<evidence type="ECO:0000313" key="3">
    <source>
        <dbReference type="Proteomes" id="UP000236655"/>
    </source>
</evidence>
<dbReference type="Proteomes" id="UP000236655">
    <property type="component" value="Chromosome"/>
</dbReference>
<protein>
    <recommendedName>
        <fullName evidence="1">DUF218 domain-containing protein</fullName>
    </recommendedName>
</protein>
<dbReference type="Pfam" id="PF14559">
    <property type="entry name" value="TPR_19"/>
    <property type="match status" value="1"/>
</dbReference>
<dbReference type="InterPro" id="IPR014729">
    <property type="entry name" value="Rossmann-like_a/b/a_fold"/>
</dbReference>
<dbReference type="InterPro" id="IPR051599">
    <property type="entry name" value="Cell_Envelope_Assoc"/>
</dbReference>
<dbReference type="Gene3D" id="1.25.40.10">
    <property type="entry name" value="Tetratricopeptide repeat domain"/>
    <property type="match status" value="1"/>
</dbReference>
<dbReference type="GO" id="GO:0005886">
    <property type="term" value="C:plasma membrane"/>
    <property type="evidence" value="ECO:0007669"/>
    <property type="project" value="TreeGrafter"/>
</dbReference>
<name>A0A2I7N3G6_9NEIS</name>
<accession>A0A2I7N3G6</accession>
<dbReference type="InterPro" id="IPR003848">
    <property type="entry name" value="DUF218"/>
</dbReference>
<evidence type="ECO:0000313" key="2">
    <source>
        <dbReference type="EMBL" id="AUR51001.1"/>
    </source>
</evidence>
<dbReference type="GO" id="GO:0043164">
    <property type="term" value="P:Gram-negative-bacterium-type cell wall biogenesis"/>
    <property type="evidence" value="ECO:0007669"/>
    <property type="project" value="TreeGrafter"/>
</dbReference>
<dbReference type="KEGG" id="nba:CUN60_01340"/>
<feature type="domain" description="DUF218" evidence="1">
    <location>
        <begin position="188"/>
        <end position="304"/>
    </location>
</feature>
<dbReference type="RefSeq" id="WP_102950301.1">
    <property type="nucleotide sequence ID" value="NZ_CP024847.1"/>
</dbReference>
<gene>
    <name evidence="2" type="ORF">CUN60_01340</name>
</gene>
<dbReference type="SUPFAM" id="SSF48452">
    <property type="entry name" value="TPR-like"/>
    <property type="match status" value="1"/>
</dbReference>
<dbReference type="PANTHER" id="PTHR30336:SF4">
    <property type="entry name" value="ENVELOPE BIOGENESIS FACTOR ELYC"/>
    <property type="match status" value="1"/>
</dbReference>
<reference evidence="3" key="1">
    <citation type="submission" date="2017-11" db="EMBL/GenBank/DDBJ databases">
        <authorList>
            <person name="Chan K.G."/>
            <person name="Lee L.S."/>
        </authorList>
    </citation>
    <scope>NUCLEOTIDE SEQUENCE [LARGE SCALE GENOMIC DNA]</scope>
    <source>
        <strain evidence="3">DSM 100970</strain>
    </source>
</reference>
<dbReference type="OrthoDB" id="3289889at2"/>
<dbReference type="Gene3D" id="3.40.50.620">
    <property type="entry name" value="HUPs"/>
    <property type="match status" value="1"/>
</dbReference>
<sequence length="356" mass="39438">MFIDKVISRFIICFLFFCLIIVKAEAANYNKLQQIISLQQQAIADYNAGGNFKIFESQVYNGITVKGNLDQAIRYFNKAYEIAPERLDFLYSIASLQVLSGQLDAAENTYRSIEEKAPADLAVLTFETGYALAWGESAEYTYYAQKLAQLNNPDVNKMQSAIKIAESSFSLKINRKLPVIPQNESGVAIVILGYALNPDGSMDKKLIERLKAGLSAAKTYPTAPIIISGGVAQGGVTEAYTMQKWLKINGISQNRIILEDKSIDTLTNAINTMQILQQKQLNRIILVSSANHIRRATAVFQEVSTINNLNIKVIDNIVSEDKEDLTGMAPNETEKALIVRDTLRAAGLWALPGMVR</sequence>
<keyword evidence="3" id="KW-1185">Reference proteome</keyword>
<dbReference type="GO" id="GO:0000270">
    <property type="term" value="P:peptidoglycan metabolic process"/>
    <property type="evidence" value="ECO:0007669"/>
    <property type="project" value="TreeGrafter"/>
</dbReference>
<dbReference type="AlphaFoldDB" id="A0A2I7N3G6"/>
<dbReference type="CDD" id="cd06259">
    <property type="entry name" value="YdcF-like"/>
    <property type="match status" value="1"/>
</dbReference>
<dbReference type="EMBL" id="CP024847">
    <property type="protein sequence ID" value="AUR51001.1"/>
    <property type="molecule type" value="Genomic_DNA"/>
</dbReference>
<proteinExistence type="predicted"/>
<dbReference type="PANTHER" id="PTHR30336">
    <property type="entry name" value="INNER MEMBRANE PROTEIN, PROBABLE PERMEASE"/>
    <property type="match status" value="1"/>
</dbReference>